<protein>
    <submittedName>
        <fullName evidence="1">Uncharacterized protein</fullName>
    </submittedName>
</protein>
<sequence>MALNQLCPLKKLLAAAQPLRLSALLHTTHPHKTPVPSHTQVRSLSTEYGLIPSTRQYSVQAPPPYDLEH</sequence>
<keyword evidence="2" id="KW-1185">Reference proteome</keyword>
<gene>
    <name evidence="1" type="ORF">AYI68_g1398</name>
</gene>
<reference evidence="1 2" key="1">
    <citation type="journal article" date="2016" name="Mol. Biol. Evol.">
        <title>Genome-Wide Survey of Gut Fungi (Harpellales) Reveals the First Horizontally Transferred Ubiquitin Gene from a Mosquito Host.</title>
        <authorList>
            <person name="Wang Y."/>
            <person name="White M.M."/>
            <person name="Kvist S."/>
            <person name="Moncalvo J.M."/>
        </authorList>
    </citation>
    <scope>NUCLEOTIDE SEQUENCE [LARGE SCALE GENOMIC DNA]</scope>
    <source>
        <strain evidence="1 2">ALG-7-W6</strain>
    </source>
</reference>
<proteinExistence type="predicted"/>
<dbReference type="EMBL" id="LSSL01000496">
    <property type="protein sequence ID" value="OLY84441.1"/>
    <property type="molecule type" value="Genomic_DNA"/>
</dbReference>
<dbReference type="AlphaFoldDB" id="A0A1R0H5S8"/>
<evidence type="ECO:0000313" key="2">
    <source>
        <dbReference type="Proteomes" id="UP000187455"/>
    </source>
</evidence>
<feature type="non-terminal residue" evidence="1">
    <location>
        <position position="69"/>
    </location>
</feature>
<name>A0A1R0H5S8_9FUNG</name>
<evidence type="ECO:0000313" key="1">
    <source>
        <dbReference type="EMBL" id="OLY84441.1"/>
    </source>
</evidence>
<comment type="caution">
    <text evidence="1">The sequence shown here is derived from an EMBL/GenBank/DDBJ whole genome shotgun (WGS) entry which is preliminary data.</text>
</comment>
<organism evidence="1 2">
    <name type="scientific">Smittium mucronatum</name>
    <dbReference type="NCBI Taxonomy" id="133383"/>
    <lineage>
        <taxon>Eukaryota</taxon>
        <taxon>Fungi</taxon>
        <taxon>Fungi incertae sedis</taxon>
        <taxon>Zoopagomycota</taxon>
        <taxon>Kickxellomycotina</taxon>
        <taxon>Harpellomycetes</taxon>
        <taxon>Harpellales</taxon>
        <taxon>Legeriomycetaceae</taxon>
        <taxon>Smittium</taxon>
    </lineage>
</organism>
<accession>A0A1R0H5S8</accession>
<dbReference type="Proteomes" id="UP000187455">
    <property type="component" value="Unassembled WGS sequence"/>
</dbReference>